<dbReference type="GO" id="GO:0004113">
    <property type="term" value="F:2',3'-cyclic-nucleotide 3'-phosphodiesterase activity"/>
    <property type="evidence" value="ECO:0007669"/>
    <property type="project" value="TreeGrafter"/>
</dbReference>
<dbReference type="GO" id="GO:0046872">
    <property type="term" value="F:metal ion binding"/>
    <property type="evidence" value="ECO:0007669"/>
    <property type="project" value="UniProtKB-KW"/>
</dbReference>
<keyword evidence="2" id="KW-0378">Hydrolase</keyword>
<evidence type="ECO:0000256" key="4">
    <source>
        <dbReference type="ARBA" id="ARBA00061401"/>
    </source>
</evidence>
<dbReference type="OrthoDB" id="9801109at2"/>
<feature type="binding site" evidence="6">
    <location>
        <position position="150"/>
    </location>
    <ligand>
        <name>Fe cation</name>
        <dbReference type="ChEBI" id="CHEBI:24875"/>
        <label>2</label>
    </ligand>
</feature>
<evidence type="ECO:0000313" key="7">
    <source>
        <dbReference type="EMBL" id="PTL36511.1"/>
    </source>
</evidence>
<accession>A0A2T4TZI6</accession>
<feature type="binding site" evidence="6">
    <location>
        <position position="175"/>
    </location>
    <ligand>
        <name>Fe cation</name>
        <dbReference type="ChEBI" id="CHEBI:24875"/>
        <label>2</label>
    </ligand>
</feature>
<dbReference type="Pfam" id="PF13277">
    <property type="entry name" value="YmdB"/>
    <property type="match status" value="1"/>
</dbReference>
<dbReference type="InterPro" id="IPR029052">
    <property type="entry name" value="Metallo-depent_PP-like"/>
</dbReference>
<dbReference type="Proteomes" id="UP000241436">
    <property type="component" value="Unassembled WGS sequence"/>
</dbReference>
<dbReference type="SUPFAM" id="SSF56300">
    <property type="entry name" value="Metallo-dependent phosphatases"/>
    <property type="match status" value="1"/>
</dbReference>
<organism evidence="7 8">
    <name type="scientific">Candidatus Methylomirabilis limnetica</name>
    <dbReference type="NCBI Taxonomy" id="2033718"/>
    <lineage>
        <taxon>Bacteria</taxon>
        <taxon>Candidatus Methylomirabilota</taxon>
        <taxon>Candidatus Methylomirabilia</taxon>
        <taxon>Candidatus Methylomirabilales</taxon>
        <taxon>Candidatus Methylomirabilaceae</taxon>
        <taxon>Candidatus Methylomirabilis</taxon>
    </lineage>
</organism>
<dbReference type="CDD" id="cd07382">
    <property type="entry name" value="MPP_DR1281"/>
    <property type="match status" value="1"/>
</dbReference>
<dbReference type="Gene3D" id="3.60.21.10">
    <property type="match status" value="1"/>
</dbReference>
<keyword evidence="3" id="KW-0408">Iron</keyword>
<feature type="binding site" evidence="6">
    <location>
        <position position="39"/>
    </location>
    <ligand>
        <name>Fe cation</name>
        <dbReference type="ChEBI" id="CHEBI:24875"/>
        <label>1</label>
    </ligand>
</feature>
<dbReference type="RefSeq" id="WP_107561581.1">
    <property type="nucleotide sequence ID" value="NZ_NVQC01000015.1"/>
</dbReference>
<protein>
    <submittedName>
        <fullName evidence="7">TIGR00282 family metallophosphoesterase</fullName>
    </submittedName>
</protein>
<evidence type="ECO:0000256" key="2">
    <source>
        <dbReference type="ARBA" id="ARBA00022801"/>
    </source>
</evidence>
<name>A0A2T4TZI6_9BACT</name>
<feature type="binding site" evidence="6">
    <location>
        <position position="67"/>
    </location>
    <ligand>
        <name>Fe cation</name>
        <dbReference type="ChEBI" id="CHEBI:24875"/>
        <label>2</label>
    </ligand>
</feature>
<keyword evidence="1 6" id="KW-0479">Metal-binding</keyword>
<keyword evidence="8" id="KW-1185">Reference proteome</keyword>
<evidence type="ECO:0000256" key="3">
    <source>
        <dbReference type="ARBA" id="ARBA00023004"/>
    </source>
</evidence>
<reference evidence="7 8" key="1">
    <citation type="submission" date="2017-09" db="EMBL/GenBank/DDBJ databases">
        <title>Bloom of a denitrifying methanotroph, Candidatus Methylomirabilis limnetica, in a deep stratified lake.</title>
        <authorList>
            <person name="Graf J.S."/>
            <person name="Marchant H.K."/>
            <person name="Tienken D."/>
            <person name="Hach P.F."/>
            <person name="Brand A."/>
            <person name="Schubert C.J."/>
            <person name="Kuypers M.M."/>
            <person name="Milucka J."/>
        </authorList>
    </citation>
    <scope>NUCLEOTIDE SEQUENCE [LARGE SCALE GENOMIC DNA]</scope>
    <source>
        <strain evidence="7 8">Zug</strain>
    </source>
</reference>
<evidence type="ECO:0000256" key="6">
    <source>
        <dbReference type="PIRSR" id="PIRSR004789-51"/>
    </source>
</evidence>
<dbReference type="AlphaFoldDB" id="A0A2T4TZI6"/>
<dbReference type="PANTHER" id="PTHR36303:SF1">
    <property type="entry name" value="2',3'-CYCLIC-NUCLEOTIDE 2'-PHOSPHODIESTERASE"/>
    <property type="match status" value="1"/>
</dbReference>
<feature type="binding site" evidence="6">
    <location>
        <position position="40"/>
    </location>
    <ligand>
        <name>Fe cation</name>
        <dbReference type="ChEBI" id="CHEBI:24875"/>
        <label>1</label>
    </ligand>
</feature>
<evidence type="ECO:0000313" key="8">
    <source>
        <dbReference type="Proteomes" id="UP000241436"/>
    </source>
</evidence>
<evidence type="ECO:0000256" key="1">
    <source>
        <dbReference type="ARBA" id="ARBA00022723"/>
    </source>
</evidence>
<comment type="similarity">
    <text evidence="4">Belongs to the YmdB-like family.</text>
</comment>
<dbReference type="NCBIfam" id="TIGR00282">
    <property type="entry name" value="TIGR00282 family metallophosphoesterase"/>
    <property type="match status" value="1"/>
</dbReference>
<gene>
    <name evidence="7" type="ORF">CLG94_03940</name>
</gene>
<reference evidence="8" key="2">
    <citation type="journal article" date="2018" name="Environ. Microbiol.">
        <title>Bloom of a denitrifying methanotroph, 'Candidatus Methylomirabilis limnetica', in a deep stratified lake.</title>
        <authorList>
            <person name="Graf J.S."/>
            <person name="Mayr M.J."/>
            <person name="Marchant H.K."/>
            <person name="Tienken D."/>
            <person name="Hach P.F."/>
            <person name="Brand A."/>
            <person name="Schubert C.J."/>
            <person name="Kuypers M.M."/>
            <person name="Milucka J."/>
        </authorList>
    </citation>
    <scope>NUCLEOTIDE SEQUENCE [LARGE SCALE GENOMIC DNA]</scope>
    <source>
        <strain evidence="8">Zug</strain>
    </source>
</reference>
<evidence type="ECO:0000256" key="5">
    <source>
        <dbReference type="PIRSR" id="PIRSR004789-50"/>
    </source>
</evidence>
<feature type="binding site" evidence="6">
    <location>
        <position position="177"/>
    </location>
    <ligand>
        <name>Fe cation</name>
        <dbReference type="ChEBI" id="CHEBI:24875"/>
        <label>1</label>
    </ligand>
</feature>
<feature type="active site" description="Proton donor" evidence="5">
    <location>
        <position position="68"/>
    </location>
</feature>
<sequence length="258" mass="27892">MRILFIGDIIGKPGRETVASVLPRLTEEQNIDLVIANGENLAGGYGLTGAMAKEMFALGVDLMTSGNHIWDKKEVEEYIAKEERLLRPANYPEPAPGKGSLVVDKGGCVVGVLNLQGRAFMPPLDCPFRVGDREIGRLRRETTLIFVDFHGEATAEKQAFAWYVDGRVSAVIGSHTHVQTADERILPGGTAYLTDVGMTGGHDSVIGMGIEGPIAKFLSGLPKQFRPATSAPRLCGVVVEIDERTGHSTSIVRIQREP</sequence>
<feature type="binding site" evidence="6">
    <location>
        <position position="39"/>
    </location>
    <ligand>
        <name>Fe cation</name>
        <dbReference type="ChEBI" id="CHEBI:24875"/>
        <label>2</label>
    </ligand>
</feature>
<dbReference type="PIRSF" id="PIRSF004789">
    <property type="entry name" value="DR1281"/>
    <property type="match status" value="1"/>
</dbReference>
<comment type="caution">
    <text evidence="7">The sequence shown here is derived from an EMBL/GenBank/DDBJ whole genome shotgun (WGS) entry which is preliminary data.</text>
</comment>
<dbReference type="EMBL" id="NVQC01000015">
    <property type="protein sequence ID" value="PTL36511.1"/>
    <property type="molecule type" value="Genomic_DNA"/>
</dbReference>
<dbReference type="InterPro" id="IPR005235">
    <property type="entry name" value="YmdB-like"/>
</dbReference>
<proteinExistence type="inferred from homology"/>
<feature type="binding site" evidence="6">
    <location>
        <position position="8"/>
    </location>
    <ligand>
        <name>Fe cation</name>
        <dbReference type="ChEBI" id="CHEBI:24875"/>
        <label>1</label>
    </ligand>
</feature>
<dbReference type="FunFam" id="3.60.21.10:FF:000016">
    <property type="entry name" value="Putative metallophosphoesterase"/>
    <property type="match status" value="1"/>
</dbReference>
<dbReference type="PANTHER" id="PTHR36303">
    <property type="entry name" value="2',3'-CYCLIC-NUCLEOTIDE 2'-PHOSPHODIESTERASE"/>
    <property type="match status" value="1"/>
</dbReference>